<dbReference type="KEGG" id="asag:FGM00_02445"/>
<keyword evidence="1" id="KW-0732">Signal</keyword>
<evidence type="ECO:0000313" key="3">
    <source>
        <dbReference type="Proteomes" id="UP000310017"/>
    </source>
</evidence>
<dbReference type="Proteomes" id="UP000310017">
    <property type="component" value="Chromosome"/>
</dbReference>
<feature type="chain" id="PRO_5022735023" evidence="1">
    <location>
        <begin position="20"/>
        <end position="202"/>
    </location>
</feature>
<dbReference type="AlphaFoldDB" id="A0A5B7SLU7"/>
<dbReference type="OrthoDB" id="1431292at2"/>
<sequence length="202" mass="22530">MKKLILSTAFMLASFGLFAQNNYQNNISVNGVHSYEISPEYSAKMIVSMTNVYYDAQTVSLSEIKSGYLDKLAKVGISSDRLKEDSLHYALMGYDKEGTVYEFKTKSLEEMQKFLGIKSMGVSKSDTTLNAELTDDQMAGYAKSAFYNAKSKAEAIADKIGRKIGKAIYISDSNAKKIQESLYYGSPTNTKEYYISVSFELL</sequence>
<evidence type="ECO:0000313" key="2">
    <source>
        <dbReference type="EMBL" id="QCW99031.1"/>
    </source>
</evidence>
<dbReference type="InterPro" id="IPR007497">
    <property type="entry name" value="SIMPL/DUF541"/>
</dbReference>
<feature type="signal peptide" evidence="1">
    <location>
        <begin position="1"/>
        <end position="19"/>
    </location>
</feature>
<dbReference type="Pfam" id="PF04402">
    <property type="entry name" value="SIMPL"/>
    <property type="match status" value="1"/>
</dbReference>
<reference evidence="2 3" key="1">
    <citation type="submission" date="2019-05" db="EMBL/GenBank/DDBJ databases">
        <title>Genome sequencing of F202Z8.</title>
        <authorList>
            <person name="Kwon Y.M."/>
        </authorList>
    </citation>
    <scope>NUCLEOTIDE SEQUENCE [LARGE SCALE GENOMIC DNA]</scope>
    <source>
        <strain evidence="2 3">F202Z8</strain>
    </source>
</reference>
<accession>A0A5B7SLU7</accession>
<keyword evidence="3" id="KW-1185">Reference proteome</keyword>
<evidence type="ECO:0000256" key="1">
    <source>
        <dbReference type="SAM" id="SignalP"/>
    </source>
</evidence>
<protein>
    <submittedName>
        <fullName evidence="2">DUF541 domain-containing protein</fullName>
    </submittedName>
</protein>
<name>A0A5B7SLU7_9FLAO</name>
<gene>
    <name evidence="2" type="ORF">FGM00_02445</name>
</gene>
<organism evidence="2 3">
    <name type="scientific">Aggregatimonas sangjinii</name>
    <dbReference type="NCBI Taxonomy" id="2583587"/>
    <lineage>
        <taxon>Bacteria</taxon>
        <taxon>Pseudomonadati</taxon>
        <taxon>Bacteroidota</taxon>
        <taxon>Flavobacteriia</taxon>
        <taxon>Flavobacteriales</taxon>
        <taxon>Flavobacteriaceae</taxon>
        <taxon>Aggregatimonas</taxon>
    </lineage>
</organism>
<proteinExistence type="predicted"/>
<dbReference type="Gene3D" id="3.30.110.170">
    <property type="entry name" value="Protein of unknown function (DUF541), domain 1"/>
    <property type="match status" value="1"/>
</dbReference>
<dbReference type="EMBL" id="CP040710">
    <property type="protein sequence ID" value="QCW99031.1"/>
    <property type="molecule type" value="Genomic_DNA"/>
</dbReference>
<dbReference type="RefSeq" id="WP_138851386.1">
    <property type="nucleotide sequence ID" value="NZ_CP040710.1"/>
</dbReference>